<evidence type="ECO:0000313" key="1">
    <source>
        <dbReference type="EMBL" id="CAA9300251.1"/>
    </source>
</evidence>
<reference evidence="1" key="1">
    <citation type="submission" date="2020-02" db="EMBL/GenBank/DDBJ databases">
        <authorList>
            <person name="Meier V. D."/>
        </authorList>
    </citation>
    <scope>NUCLEOTIDE SEQUENCE</scope>
    <source>
        <strain evidence="1">AVDCRST_MAG93</strain>
    </source>
</reference>
<gene>
    <name evidence="1" type="ORF">AVDCRST_MAG93-4546</name>
</gene>
<dbReference type="EMBL" id="CADCTR010001535">
    <property type="protein sequence ID" value="CAA9300251.1"/>
    <property type="molecule type" value="Genomic_DNA"/>
</dbReference>
<name>A0A6J4KBL0_9CHLR</name>
<organism evidence="1">
    <name type="scientific">uncultured Chloroflexia bacterium</name>
    <dbReference type="NCBI Taxonomy" id="1672391"/>
    <lineage>
        <taxon>Bacteria</taxon>
        <taxon>Bacillati</taxon>
        <taxon>Chloroflexota</taxon>
        <taxon>Chloroflexia</taxon>
        <taxon>environmental samples</taxon>
    </lineage>
</organism>
<proteinExistence type="predicted"/>
<protein>
    <submittedName>
        <fullName evidence="1">Uncharacterized protein</fullName>
    </submittedName>
</protein>
<dbReference type="AlphaFoldDB" id="A0A6J4KBL0"/>
<accession>A0A6J4KBL0</accession>
<sequence length="36" mass="4030">MVFSTNVVDSRPTDHAAMNACPRNLFHPCKKFLSGH</sequence>